<organism evidence="1 2">
    <name type="scientific">Botryotinia fuckeliana (strain T4)</name>
    <name type="common">Noble rot fungus</name>
    <name type="synonym">Botrytis cinerea</name>
    <dbReference type="NCBI Taxonomy" id="999810"/>
    <lineage>
        <taxon>Eukaryota</taxon>
        <taxon>Fungi</taxon>
        <taxon>Dikarya</taxon>
        <taxon>Ascomycota</taxon>
        <taxon>Pezizomycotina</taxon>
        <taxon>Leotiomycetes</taxon>
        <taxon>Helotiales</taxon>
        <taxon>Sclerotiniaceae</taxon>
        <taxon>Botrytis</taxon>
    </lineage>
</organism>
<protein>
    <submittedName>
        <fullName evidence="1">Uncharacterized protein</fullName>
    </submittedName>
</protein>
<accession>G2YIF2</accession>
<dbReference type="Proteomes" id="UP000008177">
    <property type="component" value="Unplaced contigs"/>
</dbReference>
<gene>
    <name evidence="1" type="ORF">BofuT4_uP017950.1</name>
</gene>
<dbReference type="AlphaFoldDB" id="G2YIF2"/>
<dbReference type="EMBL" id="FQ790337">
    <property type="protein sequence ID" value="CCD51489.1"/>
    <property type="molecule type" value="Genomic_DNA"/>
</dbReference>
<proteinExistence type="predicted"/>
<evidence type="ECO:0000313" key="1">
    <source>
        <dbReference type="EMBL" id="CCD51489.1"/>
    </source>
</evidence>
<name>G2YIF2_BOTF4</name>
<evidence type="ECO:0000313" key="2">
    <source>
        <dbReference type="Proteomes" id="UP000008177"/>
    </source>
</evidence>
<reference evidence="2" key="1">
    <citation type="journal article" date="2011" name="PLoS Genet.">
        <title>Genomic analysis of the necrotrophic fungal pathogens Sclerotinia sclerotiorum and Botrytis cinerea.</title>
        <authorList>
            <person name="Amselem J."/>
            <person name="Cuomo C.A."/>
            <person name="van Kan J.A."/>
            <person name="Viaud M."/>
            <person name="Benito E.P."/>
            <person name="Couloux A."/>
            <person name="Coutinho P.M."/>
            <person name="de Vries R.P."/>
            <person name="Dyer P.S."/>
            <person name="Fillinger S."/>
            <person name="Fournier E."/>
            <person name="Gout L."/>
            <person name="Hahn M."/>
            <person name="Kohn L."/>
            <person name="Lapalu N."/>
            <person name="Plummer K.M."/>
            <person name="Pradier J.M."/>
            <person name="Quevillon E."/>
            <person name="Sharon A."/>
            <person name="Simon A."/>
            <person name="ten Have A."/>
            <person name="Tudzynski B."/>
            <person name="Tudzynski P."/>
            <person name="Wincker P."/>
            <person name="Andrew M."/>
            <person name="Anthouard V."/>
            <person name="Beever R.E."/>
            <person name="Beffa R."/>
            <person name="Benoit I."/>
            <person name="Bouzid O."/>
            <person name="Brault B."/>
            <person name="Chen Z."/>
            <person name="Choquer M."/>
            <person name="Collemare J."/>
            <person name="Cotton P."/>
            <person name="Danchin E.G."/>
            <person name="Da Silva C."/>
            <person name="Gautier A."/>
            <person name="Giraud C."/>
            <person name="Giraud T."/>
            <person name="Gonzalez C."/>
            <person name="Grossetete S."/>
            <person name="Guldener U."/>
            <person name="Henrissat B."/>
            <person name="Howlett B.J."/>
            <person name="Kodira C."/>
            <person name="Kretschmer M."/>
            <person name="Lappartient A."/>
            <person name="Leroch M."/>
            <person name="Levis C."/>
            <person name="Mauceli E."/>
            <person name="Neuveglise C."/>
            <person name="Oeser B."/>
            <person name="Pearson M."/>
            <person name="Poulain J."/>
            <person name="Poussereau N."/>
            <person name="Quesneville H."/>
            <person name="Rascle C."/>
            <person name="Schumacher J."/>
            <person name="Segurens B."/>
            <person name="Sexton A."/>
            <person name="Silva E."/>
            <person name="Sirven C."/>
            <person name="Soanes D.M."/>
            <person name="Talbot N.J."/>
            <person name="Templeton M."/>
            <person name="Yandava C."/>
            <person name="Yarden O."/>
            <person name="Zeng Q."/>
            <person name="Rollins J.A."/>
            <person name="Lebrun M.H."/>
            <person name="Dickman M."/>
        </authorList>
    </citation>
    <scope>NUCLEOTIDE SEQUENCE [LARGE SCALE GENOMIC DNA]</scope>
    <source>
        <strain evidence="2">T4</strain>
    </source>
</reference>
<sequence length="97" mass="10373">MYVSVSVSDEAQAGSGCQLAGNVGGNVGGSDSHSWQSRESWTRLRRSWLRVGSDQRILGMGHLGHSISSVRLHCAALLCSALDMCSGHRVGKWMGND</sequence>
<dbReference type="InParanoid" id="G2YIF2"/>
<dbReference type="HOGENOM" id="CLU_2346454_0_0_1"/>